<reference evidence="2 3" key="1">
    <citation type="submission" date="2013-04" db="EMBL/GenBank/DDBJ databases">
        <title>The Genome Sequence of Treponema vincentii F0403.</title>
        <authorList>
            <consortium name="The Broad Institute Genomics Platform"/>
            <person name="Earl A."/>
            <person name="Ward D."/>
            <person name="Feldgarden M."/>
            <person name="Gevers D."/>
            <person name="Leonetti C."/>
            <person name="Izard J."/>
            <person name="Walker B."/>
            <person name="Young S."/>
            <person name="Zeng Q."/>
            <person name="Gargeya S."/>
            <person name="Fitzgerald M."/>
            <person name="Haas B."/>
            <person name="Abouelleil A."/>
            <person name="Allen A.W."/>
            <person name="Alvarado L."/>
            <person name="Arachchi H.M."/>
            <person name="Berlin A.M."/>
            <person name="Chapman S.B."/>
            <person name="Gainer-Dewar J."/>
            <person name="Goldberg J."/>
            <person name="Griggs A."/>
            <person name="Gujja S."/>
            <person name="Hansen M."/>
            <person name="Howarth C."/>
            <person name="Imamovic A."/>
            <person name="Ireland A."/>
            <person name="Larimer J."/>
            <person name="McCowan C."/>
            <person name="Murphy C."/>
            <person name="Pearson M."/>
            <person name="Poon T.W."/>
            <person name="Priest M."/>
            <person name="Roberts A."/>
            <person name="Saif S."/>
            <person name="Shea T."/>
            <person name="Sisk P."/>
            <person name="Sykes S."/>
            <person name="Wortman J."/>
            <person name="Nusbaum C."/>
            <person name="Birren B."/>
        </authorList>
    </citation>
    <scope>NUCLEOTIDE SEQUENCE [LARGE SCALE GENOMIC DNA]</scope>
    <source>
        <strain evidence="2 3">F0403</strain>
    </source>
</reference>
<dbReference type="EMBL" id="ATFC01000001">
    <property type="protein sequence ID" value="EPF47805.1"/>
    <property type="molecule type" value="Genomic_DNA"/>
</dbReference>
<dbReference type="PATRIC" id="fig|1125702.3.peg.64"/>
<dbReference type="GeneID" id="301460282"/>
<organism evidence="2 3">
    <name type="scientific">Treponema vincentii F0403</name>
    <dbReference type="NCBI Taxonomy" id="1125702"/>
    <lineage>
        <taxon>Bacteria</taxon>
        <taxon>Pseudomonadati</taxon>
        <taxon>Spirochaetota</taxon>
        <taxon>Spirochaetia</taxon>
        <taxon>Spirochaetales</taxon>
        <taxon>Treponemataceae</taxon>
        <taxon>Treponema</taxon>
    </lineage>
</organism>
<evidence type="ECO:0000313" key="3">
    <source>
        <dbReference type="Proteomes" id="UP000014605"/>
    </source>
</evidence>
<dbReference type="Proteomes" id="UP000014605">
    <property type="component" value="Unassembled WGS sequence"/>
</dbReference>
<name>S3LDG7_9SPIR</name>
<sequence>MEQQAEAKKEISMKTVSNIMAGVGILLVIVSFILNACGITHIAMTDALLAGGFCKGVFLPVDASIWINNIFKGKPDDVR</sequence>
<dbReference type="HOGENOM" id="CLU_2605027_0_0_12"/>
<keyword evidence="1" id="KW-0472">Membrane</keyword>
<keyword evidence="1" id="KW-0812">Transmembrane</keyword>
<keyword evidence="3" id="KW-1185">Reference proteome</keyword>
<feature type="transmembrane region" description="Helical" evidence="1">
    <location>
        <begin position="49"/>
        <end position="71"/>
    </location>
</feature>
<evidence type="ECO:0000313" key="2">
    <source>
        <dbReference type="EMBL" id="EPF47805.1"/>
    </source>
</evidence>
<gene>
    <name evidence="2" type="ORF">HMPREF1222_00064</name>
</gene>
<comment type="caution">
    <text evidence="2">The sequence shown here is derived from an EMBL/GenBank/DDBJ whole genome shotgun (WGS) entry which is preliminary data.</text>
</comment>
<dbReference type="AlphaFoldDB" id="S3LDG7"/>
<evidence type="ECO:0000256" key="1">
    <source>
        <dbReference type="SAM" id="Phobius"/>
    </source>
</evidence>
<proteinExistence type="predicted"/>
<keyword evidence="1" id="KW-1133">Transmembrane helix</keyword>
<dbReference type="RefSeq" id="WP_016517712.1">
    <property type="nucleotide sequence ID" value="NZ_KE332512.1"/>
</dbReference>
<feature type="transmembrane region" description="Helical" evidence="1">
    <location>
        <begin position="21"/>
        <end position="43"/>
    </location>
</feature>
<protein>
    <submittedName>
        <fullName evidence="2">Uncharacterized protein</fullName>
    </submittedName>
</protein>
<accession>S3LDG7</accession>